<gene>
    <name evidence="2" type="ORF">QPX42_04720</name>
</gene>
<proteinExistence type="predicted"/>
<reference evidence="2" key="1">
    <citation type="submission" date="2023-05" db="EMBL/GenBank/DDBJ databases">
        <title>Metabolic capabilities are highly conserved among human nasal-associated Corynebacterium species in pangenomic analyses.</title>
        <authorList>
            <person name="Tran T.H."/>
            <person name="Roberts A.Q."/>
            <person name="Escapa I.F."/>
            <person name="Gao W."/>
            <person name="Conlan S."/>
            <person name="Kong H."/>
            <person name="Segre J.A."/>
            <person name="Kelly M.S."/>
            <person name="Lemon K.P."/>
        </authorList>
    </citation>
    <scope>NUCLEOTIDE SEQUENCE</scope>
    <source>
        <strain evidence="2">KPL2773</strain>
    </source>
</reference>
<keyword evidence="1" id="KW-0812">Transmembrane</keyword>
<dbReference type="RefSeq" id="WP_049148454.1">
    <property type="nucleotide sequence ID" value="NZ_JASNUC010000005.1"/>
</dbReference>
<evidence type="ECO:0000313" key="2">
    <source>
        <dbReference type="EMBL" id="MDK4306856.1"/>
    </source>
</evidence>
<dbReference type="AlphaFoldDB" id="A0AAP4BPH5"/>
<feature type="transmembrane region" description="Helical" evidence="1">
    <location>
        <begin position="80"/>
        <end position="99"/>
    </location>
</feature>
<evidence type="ECO:0000256" key="1">
    <source>
        <dbReference type="SAM" id="Phobius"/>
    </source>
</evidence>
<feature type="transmembrane region" description="Helical" evidence="1">
    <location>
        <begin position="16"/>
        <end position="35"/>
    </location>
</feature>
<sequence>MTDGNRATEKITFPRALYILVLFVISSLFGLFLFFATYRNMMASFLVVIVILLLWLEWERLSRKNLVYAHQKVNAQKMPLPKRLVTVSTPFLFFIISQLGPEQNLFAVTTAVLGMIAVFSISLVNS</sequence>
<keyword evidence="1" id="KW-0472">Membrane</keyword>
<comment type="caution">
    <text evidence="2">The sequence shown here is derived from an EMBL/GenBank/DDBJ whole genome shotgun (WGS) entry which is preliminary data.</text>
</comment>
<dbReference type="EMBL" id="JASNVH010000006">
    <property type="protein sequence ID" value="MDK4306856.1"/>
    <property type="molecule type" value="Genomic_DNA"/>
</dbReference>
<feature type="transmembrane region" description="Helical" evidence="1">
    <location>
        <begin position="105"/>
        <end position="124"/>
    </location>
</feature>
<accession>A0AAP4BPH5</accession>
<dbReference type="Proteomes" id="UP001224412">
    <property type="component" value="Unassembled WGS sequence"/>
</dbReference>
<evidence type="ECO:0000313" key="3">
    <source>
        <dbReference type="Proteomes" id="UP001224412"/>
    </source>
</evidence>
<organism evidence="2 3">
    <name type="scientific">Corynebacterium pseudodiphtheriticum</name>
    <dbReference type="NCBI Taxonomy" id="37637"/>
    <lineage>
        <taxon>Bacteria</taxon>
        <taxon>Bacillati</taxon>
        <taxon>Actinomycetota</taxon>
        <taxon>Actinomycetes</taxon>
        <taxon>Mycobacteriales</taxon>
        <taxon>Corynebacteriaceae</taxon>
        <taxon>Corynebacterium</taxon>
    </lineage>
</organism>
<name>A0AAP4BPH5_9CORY</name>
<keyword evidence="1" id="KW-1133">Transmembrane helix</keyword>
<feature type="transmembrane region" description="Helical" evidence="1">
    <location>
        <begin position="41"/>
        <end position="59"/>
    </location>
</feature>
<protein>
    <submittedName>
        <fullName evidence="2">Uncharacterized protein</fullName>
    </submittedName>
</protein>